<protein>
    <submittedName>
        <fullName evidence="1">Uncharacterized protein</fullName>
    </submittedName>
</protein>
<evidence type="ECO:0000313" key="2">
    <source>
        <dbReference type="Proteomes" id="UP000001312"/>
    </source>
</evidence>
<name>A7E5G4_SCLS1</name>
<dbReference type="RefSeq" id="XP_001598450.1">
    <property type="nucleotide sequence ID" value="XM_001598400.1"/>
</dbReference>
<dbReference type="Proteomes" id="UP000001312">
    <property type="component" value="Unassembled WGS sequence"/>
</dbReference>
<sequence length="55" mass="6373">MSPDAFCTEVFDLKGGKKKVARKFRIFMCGRQPMCEKQPTWKKVTVYSSKVLEVN</sequence>
<accession>A7E5G4</accession>
<reference evidence="2" key="1">
    <citation type="journal article" date="2011" name="PLoS Genet.">
        <title>Genomic analysis of the necrotrophic fungal pathogens Sclerotinia sclerotiorum and Botrytis cinerea.</title>
        <authorList>
            <person name="Amselem J."/>
            <person name="Cuomo C.A."/>
            <person name="van Kan J.A."/>
            <person name="Viaud M."/>
            <person name="Benito E.P."/>
            <person name="Couloux A."/>
            <person name="Coutinho P.M."/>
            <person name="de Vries R.P."/>
            <person name="Dyer P.S."/>
            <person name="Fillinger S."/>
            <person name="Fournier E."/>
            <person name="Gout L."/>
            <person name="Hahn M."/>
            <person name="Kohn L."/>
            <person name="Lapalu N."/>
            <person name="Plummer K.M."/>
            <person name="Pradier J.M."/>
            <person name="Quevillon E."/>
            <person name="Sharon A."/>
            <person name="Simon A."/>
            <person name="ten Have A."/>
            <person name="Tudzynski B."/>
            <person name="Tudzynski P."/>
            <person name="Wincker P."/>
            <person name="Andrew M."/>
            <person name="Anthouard V."/>
            <person name="Beever R.E."/>
            <person name="Beffa R."/>
            <person name="Benoit I."/>
            <person name="Bouzid O."/>
            <person name="Brault B."/>
            <person name="Chen Z."/>
            <person name="Choquer M."/>
            <person name="Collemare J."/>
            <person name="Cotton P."/>
            <person name="Danchin E.G."/>
            <person name="Da Silva C."/>
            <person name="Gautier A."/>
            <person name="Giraud C."/>
            <person name="Giraud T."/>
            <person name="Gonzalez C."/>
            <person name="Grossetete S."/>
            <person name="Guldener U."/>
            <person name="Henrissat B."/>
            <person name="Howlett B.J."/>
            <person name="Kodira C."/>
            <person name="Kretschmer M."/>
            <person name="Lappartient A."/>
            <person name="Leroch M."/>
            <person name="Levis C."/>
            <person name="Mauceli E."/>
            <person name="Neuveglise C."/>
            <person name="Oeser B."/>
            <person name="Pearson M."/>
            <person name="Poulain J."/>
            <person name="Poussereau N."/>
            <person name="Quesneville H."/>
            <person name="Rascle C."/>
            <person name="Schumacher J."/>
            <person name="Segurens B."/>
            <person name="Sexton A."/>
            <person name="Silva E."/>
            <person name="Sirven C."/>
            <person name="Soanes D.M."/>
            <person name="Talbot N.J."/>
            <person name="Templeton M."/>
            <person name="Yandava C."/>
            <person name="Yarden O."/>
            <person name="Zeng Q."/>
            <person name="Rollins J.A."/>
            <person name="Lebrun M.H."/>
            <person name="Dickman M."/>
        </authorList>
    </citation>
    <scope>NUCLEOTIDE SEQUENCE [LARGE SCALE GENOMIC DNA]</scope>
    <source>
        <strain evidence="2">ATCC 18683 / 1980 / Ss-1</strain>
    </source>
</reference>
<dbReference type="EMBL" id="CH476621">
    <property type="protein sequence ID" value="EDN91136.1"/>
    <property type="molecule type" value="Genomic_DNA"/>
</dbReference>
<proteinExistence type="predicted"/>
<dbReference type="GeneID" id="5495218"/>
<dbReference type="InParanoid" id="A7E5G4"/>
<dbReference type="HOGENOM" id="CLU_3033756_0_0_1"/>
<keyword evidence="2" id="KW-1185">Reference proteome</keyword>
<dbReference type="AlphaFoldDB" id="A7E5G4"/>
<gene>
    <name evidence="1" type="ORF">SS1G_00539</name>
</gene>
<evidence type="ECO:0000313" key="1">
    <source>
        <dbReference type="EMBL" id="EDN91136.1"/>
    </source>
</evidence>
<dbReference type="KEGG" id="ssl:SS1G_00539"/>
<organism evidence="1 2">
    <name type="scientific">Sclerotinia sclerotiorum (strain ATCC 18683 / 1980 / Ss-1)</name>
    <name type="common">White mold</name>
    <name type="synonym">Whetzelinia sclerotiorum</name>
    <dbReference type="NCBI Taxonomy" id="665079"/>
    <lineage>
        <taxon>Eukaryota</taxon>
        <taxon>Fungi</taxon>
        <taxon>Dikarya</taxon>
        <taxon>Ascomycota</taxon>
        <taxon>Pezizomycotina</taxon>
        <taxon>Leotiomycetes</taxon>
        <taxon>Helotiales</taxon>
        <taxon>Sclerotiniaceae</taxon>
        <taxon>Sclerotinia</taxon>
    </lineage>
</organism>